<dbReference type="Proteomes" id="UP000199075">
    <property type="component" value="Unassembled WGS sequence"/>
</dbReference>
<protein>
    <submittedName>
        <fullName evidence="1">Uncharacterized protein</fullName>
    </submittedName>
</protein>
<accession>A0A1H0LTP2</accession>
<dbReference type="RefSeq" id="WP_281187382.1">
    <property type="nucleotide sequence ID" value="NZ_FNIV01000010.1"/>
</dbReference>
<dbReference type="EMBL" id="FNIV01000010">
    <property type="protein sequence ID" value="SDO71411.1"/>
    <property type="molecule type" value="Genomic_DNA"/>
</dbReference>
<name>A0A1H0LTP2_9GAMM</name>
<dbReference type="AlphaFoldDB" id="A0A1H0LTP2"/>
<proteinExistence type="predicted"/>
<reference evidence="2" key="1">
    <citation type="submission" date="2016-10" db="EMBL/GenBank/DDBJ databases">
        <authorList>
            <person name="Varghese N."/>
            <person name="Submissions S."/>
        </authorList>
    </citation>
    <scope>NUCLEOTIDE SEQUENCE [LARGE SCALE GENOMIC DNA]</scope>
    <source>
        <strain evidence="2">CGMCC 1.6444</strain>
    </source>
</reference>
<evidence type="ECO:0000313" key="1">
    <source>
        <dbReference type="EMBL" id="SDO71411.1"/>
    </source>
</evidence>
<organism evidence="1 2">
    <name type="scientific">Halomonas shengliensis</name>
    <dbReference type="NCBI Taxonomy" id="419597"/>
    <lineage>
        <taxon>Bacteria</taxon>
        <taxon>Pseudomonadati</taxon>
        <taxon>Pseudomonadota</taxon>
        <taxon>Gammaproteobacteria</taxon>
        <taxon>Oceanospirillales</taxon>
        <taxon>Halomonadaceae</taxon>
        <taxon>Halomonas</taxon>
    </lineage>
</organism>
<gene>
    <name evidence="1" type="ORF">SAMN04487957_11099</name>
</gene>
<sequence length="41" mass="4369">MKGALIYLGLLALGVAYATWAAMDYVERHTGALTTTLEVLA</sequence>
<evidence type="ECO:0000313" key="2">
    <source>
        <dbReference type="Proteomes" id="UP000199075"/>
    </source>
</evidence>
<keyword evidence="2" id="KW-1185">Reference proteome</keyword>